<evidence type="ECO:0000313" key="2">
    <source>
        <dbReference type="EMBL" id="RJE20506.1"/>
    </source>
</evidence>
<dbReference type="STRING" id="2070753.A0A3A2ZC41"/>
<protein>
    <submittedName>
        <fullName evidence="2">Uncharacterized protein</fullName>
    </submittedName>
</protein>
<organism evidence="2 3">
    <name type="scientific">Aspergillus sclerotialis</name>
    <dbReference type="NCBI Taxonomy" id="2070753"/>
    <lineage>
        <taxon>Eukaryota</taxon>
        <taxon>Fungi</taxon>
        <taxon>Dikarya</taxon>
        <taxon>Ascomycota</taxon>
        <taxon>Pezizomycotina</taxon>
        <taxon>Eurotiomycetes</taxon>
        <taxon>Eurotiomycetidae</taxon>
        <taxon>Eurotiales</taxon>
        <taxon>Aspergillaceae</taxon>
        <taxon>Aspergillus</taxon>
        <taxon>Aspergillus subgen. Polypaecilum</taxon>
    </lineage>
</organism>
<dbReference type="Proteomes" id="UP000266188">
    <property type="component" value="Unassembled WGS sequence"/>
</dbReference>
<feature type="region of interest" description="Disordered" evidence="1">
    <location>
        <begin position="25"/>
        <end position="48"/>
    </location>
</feature>
<name>A0A3A2ZC41_9EURO</name>
<dbReference type="OrthoDB" id="5402033at2759"/>
<dbReference type="EMBL" id="MVGC01000300">
    <property type="protein sequence ID" value="RJE20506.1"/>
    <property type="molecule type" value="Genomic_DNA"/>
</dbReference>
<gene>
    <name evidence="2" type="ORF">PHISCL_07147</name>
</gene>
<sequence length="276" mass="31520">MEEDGNQRLAAVSWMPKKLRSSEELLLKSAEEAEDDDGEITDSEDGYDPSISGKARAVKVHIIPFIDHRSKTAYMVFDNLVENPLPPLYSFAIYFTHPAATPDLEGFYDAVAWEECGGGSDFAVRFDMYFLPSATHEDCISHYSTEKATRGSYLDQVRMFKQCDRKEVHPLPEASLIVPGMVDKYYMHDQVLYICSEKDWREGDQTLCEVNFKERANADTTPGFRAMDRPITTHSPAYAENGKEPVAGKMYEMAHWDRERFLGPWQKATCRGWTGW</sequence>
<dbReference type="AlphaFoldDB" id="A0A3A2ZC41"/>
<comment type="caution">
    <text evidence="2">The sequence shown here is derived from an EMBL/GenBank/DDBJ whole genome shotgun (WGS) entry which is preliminary data.</text>
</comment>
<evidence type="ECO:0000256" key="1">
    <source>
        <dbReference type="SAM" id="MobiDB-lite"/>
    </source>
</evidence>
<evidence type="ECO:0000313" key="3">
    <source>
        <dbReference type="Proteomes" id="UP000266188"/>
    </source>
</evidence>
<accession>A0A3A2ZC41</accession>
<reference evidence="3" key="1">
    <citation type="submission" date="2017-02" db="EMBL/GenBank/DDBJ databases">
        <authorList>
            <person name="Tafer H."/>
            <person name="Lopandic K."/>
        </authorList>
    </citation>
    <scope>NUCLEOTIDE SEQUENCE [LARGE SCALE GENOMIC DNA]</scope>
    <source>
        <strain evidence="3">CBS 366.77</strain>
    </source>
</reference>
<proteinExistence type="predicted"/>
<feature type="compositionally biased region" description="Acidic residues" evidence="1">
    <location>
        <begin position="32"/>
        <end position="47"/>
    </location>
</feature>
<keyword evidence="3" id="KW-1185">Reference proteome</keyword>